<dbReference type="SUPFAM" id="SSF69572">
    <property type="entry name" value="Activating enzymes of the ubiquitin-like proteins"/>
    <property type="match status" value="1"/>
</dbReference>
<dbReference type="GO" id="GO:0061503">
    <property type="term" value="F:tRNA threonylcarbamoyladenosine dehydratase"/>
    <property type="evidence" value="ECO:0007669"/>
    <property type="project" value="TreeGrafter"/>
</dbReference>
<dbReference type="GO" id="GO:0061504">
    <property type="term" value="P:cyclic threonylcarbamoyladenosine biosynthetic process"/>
    <property type="evidence" value="ECO:0007669"/>
    <property type="project" value="TreeGrafter"/>
</dbReference>
<sequence>MDNVRTQGILGKESSKRLRQKTVLVVGLGGVGSFCVEALARTGIGHLILVDADVFEDSNRNRQLGATQETIGQKKTEVLKKRVLSITDAQVDTYDFFYDHTKDKELFSHTIDFVCDCIDSLSSKQDLMQACLQRQIPFLSCMGMGRRFDPTKLEVMELEKTSNDPLAKRLRIWKRKQRIKNKIPVVCSRETPIPQVEGQPLASVIFVPASAGLLIAKECIERLLK</sequence>
<dbReference type="Gene3D" id="3.40.50.720">
    <property type="entry name" value="NAD(P)-binding Rossmann-like Domain"/>
    <property type="match status" value="1"/>
</dbReference>
<dbReference type="EMBL" id="JACHHD010000003">
    <property type="protein sequence ID" value="MBB5184431.1"/>
    <property type="molecule type" value="Genomic_DNA"/>
</dbReference>
<evidence type="ECO:0000259" key="1">
    <source>
        <dbReference type="Pfam" id="PF00899"/>
    </source>
</evidence>
<dbReference type="Proteomes" id="UP000521313">
    <property type="component" value="Unassembled WGS sequence"/>
</dbReference>
<proteinExistence type="predicted"/>
<name>A0A7W8CZL4_9FIRM</name>
<organism evidence="2 3">
    <name type="scientific">Faecalicoccus acidiformans</name>
    <dbReference type="NCBI Taxonomy" id="915173"/>
    <lineage>
        <taxon>Bacteria</taxon>
        <taxon>Bacillati</taxon>
        <taxon>Bacillota</taxon>
        <taxon>Erysipelotrichia</taxon>
        <taxon>Erysipelotrichales</taxon>
        <taxon>Erysipelotrichaceae</taxon>
        <taxon>Faecalicoccus</taxon>
    </lineage>
</organism>
<dbReference type="GO" id="GO:0008641">
    <property type="term" value="F:ubiquitin-like modifier activating enzyme activity"/>
    <property type="evidence" value="ECO:0007669"/>
    <property type="project" value="InterPro"/>
</dbReference>
<dbReference type="InterPro" id="IPR035985">
    <property type="entry name" value="Ubiquitin-activating_enz"/>
</dbReference>
<dbReference type="RefSeq" id="WP_183374400.1">
    <property type="nucleotide sequence ID" value="NZ_JACHHD010000003.1"/>
</dbReference>
<gene>
    <name evidence="2" type="ORF">HNQ43_000469</name>
</gene>
<dbReference type="InterPro" id="IPR045886">
    <property type="entry name" value="ThiF/MoeB/HesA"/>
</dbReference>
<evidence type="ECO:0000313" key="3">
    <source>
        <dbReference type="Proteomes" id="UP000521313"/>
    </source>
</evidence>
<protein>
    <submittedName>
        <fullName evidence="2">tRNA A37 threonylcarbamoyladenosine dehydratase</fullName>
    </submittedName>
</protein>
<accession>A0A7W8CZL4</accession>
<comment type="caution">
    <text evidence="2">The sequence shown here is derived from an EMBL/GenBank/DDBJ whole genome shotgun (WGS) entry which is preliminary data.</text>
</comment>
<dbReference type="PANTHER" id="PTHR43267:SF1">
    <property type="entry name" value="TRNA THREONYLCARBAMOYLADENOSINE DEHYDRATASE"/>
    <property type="match status" value="1"/>
</dbReference>
<reference evidence="2 3" key="1">
    <citation type="submission" date="2020-08" db="EMBL/GenBank/DDBJ databases">
        <title>Genomic Encyclopedia of Type Strains, Phase IV (KMG-IV): sequencing the most valuable type-strain genomes for metagenomic binning, comparative biology and taxonomic classification.</title>
        <authorList>
            <person name="Goeker M."/>
        </authorList>
    </citation>
    <scope>NUCLEOTIDE SEQUENCE [LARGE SCALE GENOMIC DNA]</scope>
    <source>
        <strain evidence="2 3">DSM 26963</strain>
    </source>
</reference>
<dbReference type="InterPro" id="IPR000594">
    <property type="entry name" value="ThiF_NAD_FAD-bd"/>
</dbReference>
<dbReference type="PANTHER" id="PTHR43267">
    <property type="entry name" value="TRNA THREONYLCARBAMOYLADENOSINE DEHYDRATASE"/>
    <property type="match status" value="1"/>
</dbReference>
<feature type="domain" description="THIF-type NAD/FAD binding fold" evidence="1">
    <location>
        <begin position="9"/>
        <end position="149"/>
    </location>
</feature>
<evidence type="ECO:0000313" key="2">
    <source>
        <dbReference type="EMBL" id="MBB5184431.1"/>
    </source>
</evidence>
<dbReference type="Pfam" id="PF00899">
    <property type="entry name" value="ThiF"/>
    <property type="match status" value="1"/>
</dbReference>
<dbReference type="AlphaFoldDB" id="A0A7W8CZL4"/>